<keyword evidence="3" id="KW-0862">Zinc</keyword>
<keyword evidence="3" id="KW-0804">Transcription</keyword>
<protein>
    <recommendedName>
        <fullName evidence="3">DNA primase</fullName>
        <ecNumber evidence="3">2.7.7.101</ecNumber>
    </recommendedName>
</protein>
<dbReference type="PANTHER" id="PTHR30313:SF2">
    <property type="entry name" value="DNA PRIMASE"/>
    <property type="match status" value="1"/>
</dbReference>
<dbReference type="PANTHER" id="PTHR30313">
    <property type="entry name" value="DNA PRIMASE"/>
    <property type="match status" value="1"/>
</dbReference>
<evidence type="ECO:0000256" key="3">
    <source>
        <dbReference type="HAMAP-Rule" id="MF_00974"/>
    </source>
</evidence>
<keyword evidence="3" id="KW-0479">Metal-binding</keyword>
<comment type="domain">
    <text evidence="3">Contains an N-terminal zinc-binding domain, a central core domain that contains the primase activity, and a C-terminal DnaB-binding domain.</text>
</comment>
<comment type="function">
    <text evidence="3">RNA polymerase that catalyzes the synthesis of short RNA molecules used as primers for DNA polymerase during DNA replication.</text>
</comment>
<dbReference type="Proteomes" id="UP000698028">
    <property type="component" value="Unassembled WGS sequence"/>
</dbReference>
<evidence type="ECO:0000256" key="1">
    <source>
        <dbReference type="ARBA" id="ARBA00022842"/>
    </source>
</evidence>
<dbReference type="Pfam" id="PF08275">
    <property type="entry name" value="DNAG_N"/>
    <property type="match status" value="1"/>
</dbReference>
<comment type="subunit">
    <text evidence="3">Monomer. Interacts with DnaB.</text>
</comment>
<proteinExistence type="inferred from homology"/>
<keyword evidence="3" id="KW-0639">Primosome</keyword>
<comment type="cofactor">
    <cofactor evidence="3">
        <name>Zn(2+)</name>
        <dbReference type="ChEBI" id="CHEBI:29105"/>
    </cofactor>
    <text evidence="3">Binds 1 zinc ion per monomer.</text>
</comment>
<dbReference type="InterPro" id="IPR006295">
    <property type="entry name" value="DNA_primase_DnaG"/>
</dbReference>
<feature type="domain" description="Toprim" evidence="5">
    <location>
        <begin position="253"/>
        <end position="335"/>
    </location>
</feature>
<keyword evidence="3" id="KW-0863">Zinc-finger</keyword>
<evidence type="ECO:0000313" key="6">
    <source>
        <dbReference type="EMBL" id="MBW0145088.1"/>
    </source>
</evidence>
<keyword evidence="3" id="KW-0808">Transferase</keyword>
<evidence type="ECO:0000313" key="7">
    <source>
        <dbReference type="Proteomes" id="UP000698028"/>
    </source>
</evidence>
<dbReference type="EMBL" id="JAHVAH010000001">
    <property type="protein sequence ID" value="MBW0145088.1"/>
    <property type="molecule type" value="Genomic_DNA"/>
</dbReference>
<dbReference type="InterPro" id="IPR002694">
    <property type="entry name" value="Znf_CHC2"/>
</dbReference>
<dbReference type="NCBIfam" id="TIGR01391">
    <property type="entry name" value="dnaG"/>
    <property type="match status" value="1"/>
</dbReference>
<reference evidence="6 7" key="1">
    <citation type="submission" date="2021-07" db="EMBL/GenBank/DDBJ databases">
        <title>The draft genome sequence of Sphingomicrobium sp. B8.</title>
        <authorList>
            <person name="Mu L."/>
        </authorList>
    </citation>
    <scope>NUCLEOTIDE SEQUENCE [LARGE SCALE GENOMIC DNA]</scope>
    <source>
        <strain evidence="6 7">B8</strain>
    </source>
</reference>
<dbReference type="InterPro" id="IPR030846">
    <property type="entry name" value="DnaG_bac"/>
</dbReference>
<dbReference type="RefSeq" id="WP_218633026.1">
    <property type="nucleotide sequence ID" value="NZ_JAHVAH010000001.1"/>
</dbReference>
<dbReference type="InterPro" id="IPR006171">
    <property type="entry name" value="TOPRIM_dom"/>
</dbReference>
<keyword evidence="3" id="KW-0235">DNA replication</keyword>
<evidence type="ECO:0000256" key="2">
    <source>
        <dbReference type="ARBA" id="ARBA00023125"/>
    </source>
</evidence>
<dbReference type="Pfam" id="PF01807">
    <property type="entry name" value="Zn_ribbon_DnaG"/>
    <property type="match status" value="1"/>
</dbReference>
<keyword evidence="7" id="KW-1185">Reference proteome</keyword>
<keyword evidence="3" id="KW-0240">DNA-directed RNA polymerase</keyword>
<feature type="zinc finger region" description="CHC2-type" evidence="3">
    <location>
        <begin position="38"/>
        <end position="62"/>
    </location>
</feature>
<dbReference type="Pfam" id="PF13662">
    <property type="entry name" value="Toprim_4"/>
    <property type="match status" value="1"/>
</dbReference>
<comment type="catalytic activity">
    <reaction evidence="3">
        <text>ssDNA + n NTP = ssDNA/pppN(pN)n-1 hybrid + (n-1) diphosphate.</text>
        <dbReference type="EC" id="2.7.7.101"/>
    </reaction>
</comment>
<evidence type="ECO:0000259" key="5">
    <source>
        <dbReference type="PROSITE" id="PS50880"/>
    </source>
</evidence>
<name>A0ABS6V7Q5_9SPHN</name>
<dbReference type="InterPro" id="IPR050219">
    <property type="entry name" value="DnaG_primase"/>
</dbReference>
<organism evidence="6 7">
    <name type="scientific">Sphingomicrobium clamense</name>
    <dbReference type="NCBI Taxonomy" id="2851013"/>
    <lineage>
        <taxon>Bacteria</taxon>
        <taxon>Pseudomonadati</taxon>
        <taxon>Pseudomonadota</taxon>
        <taxon>Alphaproteobacteria</taxon>
        <taxon>Sphingomonadales</taxon>
        <taxon>Sphingomonadaceae</taxon>
        <taxon>Sphingomicrobium</taxon>
    </lineage>
</organism>
<dbReference type="SMART" id="SM00493">
    <property type="entry name" value="TOPRIM"/>
    <property type="match status" value="1"/>
</dbReference>
<dbReference type="InterPro" id="IPR034151">
    <property type="entry name" value="TOPRIM_DnaG_bac"/>
</dbReference>
<dbReference type="EC" id="2.7.7.101" evidence="3"/>
<dbReference type="SMART" id="SM00400">
    <property type="entry name" value="ZnF_CHCC"/>
    <property type="match status" value="1"/>
</dbReference>
<dbReference type="PROSITE" id="PS50880">
    <property type="entry name" value="TOPRIM"/>
    <property type="match status" value="1"/>
</dbReference>
<accession>A0ABS6V7Q5</accession>
<keyword evidence="3" id="KW-0548">Nucleotidyltransferase</keyword>
<feature type="region of interest" description="Disordered" evidence="4">
    <location>
        <begin position="425"/>
        <end position="445"/>
    </location>
</feature>
<comment type="similarity">
    <text evidence="3">Belongs to the DnaG primase family.</text>
</comment>
<keyword evidence="2 3" id="KW-0238">DNA-binding</keyword>
<evidence type="ECO:0000256" key="4">
    <source>
        <dbReference type="SAM" id="MobiDB-lite"/>
    </source>
</evidence>
<keyword evidence="1" id="KW-0460">Magnesium</keyword>
<dbReference type="HAMAP" id="MF_00974">
    <property type="entry name" value="DNA_primase_DnaG"/>
    <property type="match status" value="1"/>
</dbReference>
<gene>
    <name evidence="3 6" type="primary">dnaG</name>
    <name evidence="6" type="ORF">KTQ36_07235</name>
</gene>
<dbReference type="CDD" id="cd03364">
    <property type="entry name" value="TOPRIM_DnaG_primases"/>
    <property type="match status" value="1"/>
</dbReference>
<dbReference type="InterPro" id="IPR013264">
    <property type="entry name" value="DNAG_N"/>
</dbReference>
<sequence length="605" mass="66176">MSLPPSFLDELRARTRVSSVVGQDVKLIKAGKEYKACCPFHHEKTPSFYVNDEKGFYHCFGCSKHGDAISFLTDYRGLGFMDAVKELAGKVGMEVPAPDPRAQERAQKRAGLIDVTEASADWFREQLNGIDGSGARAYIGKRRLSDATVQKFGLGFAPDSRGKLKRALGQFDEKMLVEAGMLIDVEGKDPYDRFRGRMMIPIRDARGRTIAFGGRIIGDGEPKYLNSPDTPLFDKGNSLYNLDLALAAARKADRVIVVEGYMDVIALDQAGIAEVVAPNGTALTEGQLHLLWRMSPSPILCFDGDAAGQKAARRAAERALPLLGPERSLSFVTLPDGQDPDDVVKQGGAGAFEKILEDAEPLVERLWREERDATELVTPEQRAALKMRLWSHAKSIQDPSLSQLYREEWLARFDKLVGRGERQYQPRAQWKQKGGRWTPPPPPVGSDAREIARVGIGGPTVAAMLHGYALFPQAIAEDVEVLAALPIADPDQARLRNHLVDAALSGETLDRSRIATILAGDGLGAPPRVVMGFSFTRPDEQPEVAARDLKLALEAIAATAEIDQALEEATQALGHGDENAFAEQQRLHARKAEMNERLASLAIGD</sequence>
<comment type="caution">
    <text evidence="6">The sequence shown here is derived from an EMBL/GenBank/DDBJ whole genome shotgun (WGS) entry which is preliminary data.</text>
</comment>